<dbReference type="InterPro" id="IPR053721">
    <property type="entry name" value="Fimbrial_Adhesin_Reg"/>
</dbReference>
<dbReference type="RefSeq" id="WP_071791267.1">
    <property type="nucleotide sequence ID" value="NZ_CP075717.1"/>
</dbReference>
<dbReference type="Proteomes" id="UP000236551">
    <property type="component" value="Plasmid pCV839-15-p2"/>
</dbReference>
<keyword evidence="1" id="KW-0805">Transcription regulation</keyword>
<dbReference type="Pfam" id="PF03333">
    <property type="entry name" value="PapB"/>
    <property type="match status" value="1"/>
</dbReference>
<organism evidence="3 4">
    <name type="scientific">Escherichia coli</name>
    <dbReference type="NCBI Taxonomy" id="562"/>
    <lineage>
        <taxon>Bacteria</taxon>
        <taxon>Pseudomonadati</taxon>
        <taxon>Pseudomonadota</taxon>
        <taxon>Gammaproteobacteria</taxon>
        <taxon>Enterobacterales</taxon>
        <taxon>Enterobacteriaceae</taxon>
        <taxon>Escherichia</taxon>
    </lineage>
</organism>
<gene>
    <name evidence="3" type="ORF">CV83915_2p0228</name>
</gene>
<accession>A0A2H4TL00</accession>
<geneLocation type="plasmid" evidence="4">
    <name>pcv839-15-p2</name>
</geneLocation>
<dbReference type="Gene3D" id="1.10.10.2690">
    <property type="match status" value="1"/>
</dbReference>
<evidence type="ECO:0000256" key="1">
    <source>
        <dbReference type="ARBA" id="ARBA00023015"/>
    </source>
</evidence>
<protein>
    <submittedName>
        <fullName evidence="3">Major pilu subunit operon regulatory protein PapB</fullName>
    </submittedName>
</protein>
<evidence type="ECO:0000313" key="3">
    <source>
        <dbReference type="EMBL" id="ATZ30231.1"/>
    </source>
</evidence>
<reference evidence="3 4" key="1">
    <citation type="submission" date="2017-11" db="EMBL/GenBank/DDBJ databases">
        <title>Escherichia coli CV839-15 Genome sequencing and assembly.</title>
        <authorList>
            <person name="Li Z."/>
            <person name="Song N."/>
            <person name="Li W."/>
            <person name="Philip H.R."/>
            <person name="Bu Z."/>
            <person name="Siguo L."/>
        </authorList>
    </citation>
    <scope>NUCLEOTIDE SEQUENCE [LARGE SCALE GENOMIC DNA]</scope>
    <source>
        <strain evidence="3 4">CV839-15</strain>
        <plasmid evidence="4">Plasmid pcv839-15-p2</plasmid>
    </source>
</reference>
<name>A0A2H4TL00_ECOLX</name>
<keyword evidence="2" id="KW-0804">Transcription</keyword>
<dbReference type="GO" id="GO:0006355">
    <property type="term" value="P:regulation of DNA-templated transcription"/>
    <property type="evidence" value="ECO:0007669"/>
    <property type="project" value="InterPro"/>
</dbReference>
<proteinExistence type="predicted"/>
<evidence type="ECO:0000256" key="2">
    <source>
        <dbReference type="ARBA" id="ARBA00023163"/>
    </source>
</evidence>
<dbReference type="PRINTS" id="PR01554">
    <property type="entry name" value="FIMREGULATRY"/>
</dbReference>
<dbReference type="AlphaFoldDB" id="A0A2H4TL00"/>
<keyword evidence="3" id="KW-0614">Plasmid</keyword>
<sequence length="103" mass="11991">MDGVVSDYNFFLEKSHCSRIRRGVIKPGILTDEQYELLIELSPVYSSKIIYAMRDYLVAGHPRKTVCERHNVSNGYLSTSLKKLYYTNSVVIRLMQIYKSNHQ</sequence>
<dbReference type="InterPro" id="IPR004356">
    <property type="entry name" value="Adhesin_operon_reg_prot"/>
</dbReference>
<dbReference type="EMBL" id="CP024976">
    <property type="protein sequence ID" value="ATZ30231.1"/>
    <property type="molecule type" value="Genomic_DNA"/>
</dbReference>
<evidence type="ECO:0000313" key="4">
    <source>
        <dbReference type="Proteomes" id="UP000236551"/>
    </source>
</evidence>